<keyword evidence="2" id="KW-1185">Reference proteome</keyword>
<comment type="caution">
    <text evidence="1">The sequence shown here is derived from an EMBL/GenBank/DDBJ whole genome shotgun (WGS) entry which is preliminary data.</text>
</comment>
<name>A0A8G2BP67_9PROT</name>
<dbReference type="Proteomes" id="UP000198615">
    <property type="component" value="Unassembled WGS sequence"/>
</dbReference>
<evidence type="ECO:0000313" key="1">
    <source>
        <dbReference type="EMBL" id="SDG47274.1"/>
    </source>
</evidence>
<organism evidence="1 2">
    <name type="scientific">Thalassobaculum litoreum DSM 18839</name>
    <dbReference type="NCBI Taxonomy" id="1123362"/>
    <lineage>
        <taxon>Bacteria</taxon>
        <taxon>Pseudomonadati</taxon>
        <taxon>Pseudomonadota</taxon>
        <taxon>Alphaproteobacteria</taxon>
        <taxon>Rhodospirillales</taxon>
        <taxon>Thalassobaculaceae</taxon>
        <taxon>Thalassobaculum</taxon>
    </lineage>
</organism>
<evidence type="ECO:0008006" key="3">
    <source>
        <dbReference type="Google" id="ProtNLM"/>
    </source>
</evidence>
<protein>
    <recommendedName>
        <fullName evidence="3">DUF429 domain-containing protein</fullName>
    </recommendedName>
</protein>
<reference evidence="1 2" key="1">
    <citation type="submission" date="2016-10" db="EMBL/GenBank/DDBJ databases">
        <authorList>
            <person name="Varghese N."/>
            <person name="Submissions S."/>
        </authorList>
    </citation>
    <scope>NUCLEOTIDE SEQUENCE [LARGE SCALE GENOMIC DNA]</scope>
    <source>
        <strain evidence="1 2">DSM 18839</strain>
    </source>
</reference>
<accession>A0A8G2BP67</accession>
<dbReference type="AlphaFoldDB" id="A0A8G2BP67"/>
<dbReference type="EMBL" id="FNBW01000018">
    <property type="protein sequence ID" value="SDG47274.1"/>
    <property type="molecule type" value="Genomic_DNA"/>
</dbReference>
<proteinExistence type="predicted"/>
<dbReference type="RefSeq" id="WP_093154066.1">
    <property type="nucleotide sequence ID" value="NZ_FNBW01000018.1"/>
</dbReference>
<gene>
    <name evidence="1" type="ORF">SAMN05660686_04537</name>
</gene>
<evidence type="ECO:0000313" key="2">
    <source>
        <dbReference type="Proteomes" id="UP000198615"/>
    </source>
</evidence>
<dbReference type="OrthoDB" id="7388866at2"/>
<sequence length="291" mass="31023">MTALPAFDRFYGIDWSGSKARRLPGLQVAECAPGTAAPRLLDGPQPGGLWRRLDVLALLERERDAGARVLAGFDFAFAYAHADHGGYFPGTGPDLADVRALWAFVEDLAGETEDLYAGSVYAPGSPVADHYLSPLGRGSLYTYRQRRAEQACAAVTTPHPVFKCIGAANVGTGSLAGMRLLHRVAGWAAVWPFAPPEPLTVAEIFPRRYFMAVGQDPRAWRDPAVIDATLAGYGSAAYAGAALDAALDTEDKADAVVAAAALRRLSDDPTVWSAPAREPASRHEGWIFGVT</sequence>